<name>A0A2V5IBD9_9EURO</name>
<evidence type="ECO:0000256" key="5">
    <source>
        <dbReference type="ARBA" id="ARBA00033464"/>
    </source>
</evidence>
<dbReference type="PANTHER" id="PTHR13383">
    <property type="entry name" value="RIBONUCLEASE H2 SUBUNIT B"/>
    <property type="match status" value="1"/>
</dbReference>
<feature type="compositionally biased region" description="Low complexity" evidence="6">
    <location>
        <begin position="307"/>
        <end position="323"/>
    </location>
</feature>
<evidence type="ECO:0000259" key="8">
    <source>
        <dbReference type="Pfam" id="PF17745"/>
    </source>
</evidence>
<dbReference type="Gene3D" id="1.10.20.120">
    <property type="match status" value="1"/>
</dbReference>
<evidence type="ECO:0000256" key="4">
    <source>
        <dbReference type="ARBA" id="ARBA00024778"/>
    </source>
</evidence>
<evidence type="ECO:0000256" key="1">
    <source>
        <dbReference type="ARBA" id="ARBA00004123"/>
    </source>
</evidence>
<keyword evidence="3" id="KW-0539">Nucleus</keyword>
<comment type="subcellular location">
    <subcellularLocation>
        <location evidence="1">Nucleus</location>
    </subcellularLocation>
</comment>
<dbReference type="Proteomes" id="UP000248817">
    <property type="component" value="Unassembled WGS sequence"/>
</dbReference>
<evidence type="ECO:0000256" key="2">
    <source>
        <dbReference type="ARBA" id="ARBA00019062"/>
    </source>
</evidence>
<feature type="compositionally biased region" description="Basic and acidic residues" evidence="6">
    <location>
        <begin position="292"/>
        <end position="306"/>
    </location>
</feature>
<evidence type="ECO:0000259" key="7">
    <source>
        <dbReference type="Pfam" id="PF09468"/>
    </source>
</evidence>
<dbReference type="GO" id="GO:0032299">
    <property type="term" value="C:ribonuclease H2 complex"/>
    <property type="evidence" value="ECO:0007669"/>
    <property type="project" value="InterPro"/>
</dbReference>
<accession>A0A2V5IBD9</accession>
<dbReference type="InterPro" id="IPR019024">
    <property type="entry name" value="RNase_H2_suB_wHTH"/>
</dbReference>
<feature type="region of interest" description="Disordered" evidence="6">
    <location>
        <begin position="283"/>
        <end position="336"/>
    </location>
</feature>
<comment type="function">
    <text evidence="4">Non catalytic subunit of RNase H2, an endonuclease that specifically degrades the RNA of RNA:DNA hybrids. Participates in DNA replication, possibly by mediating the removal of lagging-strand Okazaki fragment RNA primers during DNA replication. Mediates the excision of single ribonucleotides from DNA:RNA duplexes.</text>
</comment>
<feature type="region of interest" description="Disordered" evidence="6">
    <location>
        <begin position="406"/>
        <end position="469"/>
    </location>
</feature>
<evidence type="ECO:0000256" key="6">
    <source>
        <dbReference type="SAM" id="MobiDB-lite"/>
    </source>
</evidence>
<sequence length="469" mass="51198">MPRTRSSAPSEPPPQSASASPPSESEQQQPKQPPIPTKPSKTFILPSTASSEARFLTLPNPQTNEPTRYFFCPQQGLYEFTTITSTAPAARSILFARNHSTTPHPTTTATSSSSSSSPDDNTTDTLPFQPQEQPAPRAPPSLISQDASIHLATPLDFIFFLIPLLSTAKATLYQPLDDIIDSIQDELAPHLRHVLYTEPFRATIHARAAAICDAVEAGDEKLFRFSEKKLLVELMTKAERILAVHGGKLPPSLEERFVRSELAMPLMGVKKSNPSSAVTVKVVVPNGGTNGENKENEIESSSKKVEAPVAAEASTATTTTTAGPEEEELLPEGPSTPDGVAELLRISTALTFLKESYLSKEMGARIDEMLAAPDAPRDFRPMREHLELVAKLRKEALAARSLGDFTRKRSAEDEEAAESRAEKKRRQEEEEKKKKAGESRGVRDLKKVNTTGMKKMSDFFGKAAAKKKA</sequence>
<dbReference type="InterPro" id="IPR040456">
    <property type="entry name" value="RNase_H2_suB"/>
</dbReference>
<dbReference type="Pfam" id="PF09468">
    <property type="entry name" value="RNase_H2-Ydr279"/>
    <property type="match status" value="1"/>
</dbReference>
<dbReference type="Pfam" id="PF17745">
    <property type="entry name" value="Ydr279_N"/>
    <property type="match status" value="1"/>
</dbReference>
<feature type="region of interest" description="Disordered" evidence="6">
    <location>
        <begin position="1"/>
        <end position="45"/>
    </location>
</feature>
<dbReference type="GO" id="GO:0006401">
    <property type="term" value="P:RNA catabolic process"/>
    <property type="evidence" value="ECO:0007669"/>
    <property type="project" value="TreeGrafter"/>
</dbReference>
<feature type="domain" description="Rnh202 triple barrel" evidence="8">
    <location>
        <begin position="44"/>
        <end position="156"/>
    </location>
</feature>
<dbReference type="CDD" id="cd09270">
    <property type="entry name" value="RNase_H2-B"/>
    <property type="match status" value="1"/>
</dbReference>
<reference evidence="9 10" key="1">
    <citation type="submission" date="2018-02" db="EMBL/GenBank/DDBJ databases">
        <title>The genomes of Aspergillus section Nigri reveals drivers in fungal speciation.</title>
        <authorList>
            <consortium name="DOE Joint Genome Institute"/>
            <person name="Vesth T.C."/>
            <person name="Nybo J."/>
            <person name="Theobald S."/>
            <person name="Brandl J."/>
            <person name="Frisvad J.C."/>
            <person name="Nielsen K.F."/>
            <person name="Lyhne E.K."/>
            <person name="Kogle M.E."/>
            <person name="Kuo A."/>
            <person name="Riley R."/>
            <person name="Clum A."/>
            <person name="Nolan M."/>
            <person name="Lipzen A."/>
            <person name="Salamov A."/>
            <person name="Henrissat B."/>
            <person name="Wiebenga A."/>
            <person name="De vries R.P."/>
            <person name="Grigoriev I.V."/>
            <person name="Mortensen U.H."/>
            <person name="Andersen M.R."/>
            <person name="Baker S.E."/>
        </authorList>
    </citation>
    <scope>NUCLEOTIDE SEQUENCE [LARGE SCALE GENOMIC DNA]</scope>
    <source>
        <strain evidence="9 10">CBS 114.80</strain>
    </source>
</reference>
<dbReference type="GO" id="GO:0005654">
    <property type="term" value="C:nucleoplasm"/>
    <property type="evidence" value="ECO:0007669"/>
    <property type="project" value="TreeGrafter"/>
</dbReference>
<feature type="compositionally biased region" description="Low complexity" evidence="6">
    <location>
        <begin position="100"/>
        <end position="135"/>
    </location>
</feature>
<dbReference type="AlphaFoldDB" id="A0A2V5IBD9"/>
<dbReference type="PANTHER" id="PTHR13383:SF11">
    <property type="entry name" value="RIBONUCLEASE H2 SUBUNIT B"/>
    <property type="match status" value="1"/>
</dbReference>
<proteinExistence type="predicted"/>
<feature type="compositionally biased region" description="Basic and acidic residues" evidence="6">
    <location>
        <begin position="406"/>
        <end position="447"/>
    </location>
</feature>
<feature type="compositionally biased region" description="Low complexity" evidence="6">
    <location>
        <begin position="16"/>
        <end position="30"/>
    </location>
</feature>
<gene>
    <name evidence="9" type="ORF">BP00DRAFT_423342</name>
</gene>
<dbReference type="InterPro" id="IPR041195">
    <property type="entry name" value="Rnh202_N"/>
</dbReference>
<evidence type="ECO:0000313" key="9">
    <source>
        <dbReference type="EMBL" id="PYI34075.1"/>
    </source>
</evidence>
<feature type="region of interest" description="Disordered" evidence="6">
    <location>
        <begin position="98"/>
        <end position="142"/>
    </location>
</feature>
<protein>
    <recommendedName>
        <fullName evidence="2">Ribonuclease H2 subunit B</fullName>
    </recommendedName>
    <alternativeName>
        <fullName evidence="5">Ribonuclease HI subunit B</fullName>
    </alternativeName>
</protein>
<evidence type="ECO:0000256" key="3">
    <source>
        <dbReference type="ARBA" id="ARBA00023242"/>
    </source>
</evidence>
<dbReference type="EMBL" id="KZ825478">
    <property type="protein sequence ID" value="PYI34075.1"/>
    <property type="molecule type" value="Genomic_DNA"/>
</dbReference>
<feature type="domain" description="Ribonuclease H2 subunit B wHTH" evidence="7">
    <location>
        <begin position="159"/>
        <end position="366"/>
    </location>
</feature>
<evidence type="ECO:0000313" key="10">
    <source>
        <dbReference type="Proteomes" id="UP000248817"/>
    </source>
</evidence>
<organism evidence="9 10">
    <name type="scientific">Aspergillus indologenus CBS 114.80</name>
    <dbReference type="NCBI Taxonomy" id="1450541"/>
    <lineage>
        <taxon>Eukaryota</taxon>
        <taxon>Fungi</taxon>
        <taxon>Dikarya</taxon>
        <taxon>Ascomycota</taxon>
        <taxon>Pezizomycotina</taxon>
        <taxon>Eurotiomycetes</taxon>
        <taxon>Eurotiomycetidae</taxon>
        <taxon>Eurotiales</taxon>
        <taxon>Aspergillaceae</taxon>
        <taxon>Aspergillus</taxon>
        <taxon>Aspergillus subgen. Circumdati</taxon>
    </lineage>
</organism>
<keyword evidence="10" id="KW-1185">Reference proteome</keyword>